<sequence>MAPNQTRTEKEQVVLSRDEAVLEQEFESFHREVYSVTKPKRRSRKISEQSVSQVSTEQFFDEEVKYVEVEEKLKKQQQDYTKGELTETSTNISRTGSNQLEKYENWEYEQTSFTCDSPLFSEDVESVCSYSHTIRKNRPRKGHSSQVQTNDGVVASSHPKRRKRSNQLKNSFGVEQVAVMTPPKGVDELLDNFLLLETMKQRVKPASRPIHKLHDWQVSKPEYMESLDAKSENLSKPCYSRERMMARLQYMYSKNIAGQFAFDISEDLPTLRYQGKDNNSLKPTRAVKKKTTRRLKLRLYLPT</sequence>
<gene>
    <name evidence="2" type="ORF">Gasu_25580</name>
</gene>
<dbReference type="EMBL" id="KB454502">
    <property type="protein sequence ID" value="EME30185.1"/>
    <property type="molecule type" value="Genomic_DNA"/>
</dbReference>
<dbReference type="Proteomes" id="UP000030680">
    <property type="component" value="Unassembled WGS sequence"/>
</dbReference>
<dbReference type="RefSeq" id="XP_005706705.1">
    <property type="nucleotide sequence ID" value="XM_005706648.1"/>
</dbReference>
<accession>M2X1E4</accession>
<dbReference type="OrthoDB" id="10936at2759"/>
<protein>
    <submittedName>
        <fullName evidence="2">Uncharacterized protein</fullName>
    </submittedName>
</protein>
<reference evidence="3" key="1">
    <citation type="journal article" date="2013" name="Science">
        <title>Gene transfer from bacteria and archaea facilitated evolution of an extremophilic eukaryote.</title>
        <authorList>
            <person name="Schonknecht G."/>
            <person name="Chen W.H."/>
            <person name="Ternes C.M."/>
            <person name="Barbier G.G."/>
            <person name="Shrestha R.P."/>
            <person name="Stanke M."/>
            <person name="Brautigam A."/>
            <person name="Baker B.J."/>
            <person name="Banfield J.F."/>
            <person name="Garavito R.M."/>
            <person name="Carr K."/>
            <person name="Wilkerson C."/>
            <person name="Rensing S.A."/>
            <person name="Gagneul D."/>
            <person name="Dickenson N.E."/>
            <person name="Oesterhelt C."/>
            <person name="Lercher M.J."/>
            <person name="Weber A.P."/>
        </authorList>
    </citation>
    <scope>NUCLEOTIDE SEQUENCE [LARGE SCALE GENOMIC DNA]</scope>
    <source>
        <strain evidence="3">074W</strain>
    </source>
</reference>
<keyword evidence="3" id="KW-1185">Reference proteome</keyword>
<organism evidence="2 3">
    <name type="scientific">Galdieria sulphuraria</name>
    <name type="common">Red alga</name>
    <dbReference type="NCBI Taxonomy" id="130081"/>
    <lineage>
        <taxon>Eukaryota</taxon>
        <taxon>Rhodophyta</taxon>
        <taxon>Bangiophyceae</taxon>
        <taxon>Galdieriales</taxon>
        <taxon>Galdieriaceae</taxon>
        <taxon>Galdieria</taxon>
    </lineage>
</organism>
<dbReference type="GeneID" id="17088930"/>
<evidence type="ECO:0000313" key="2">
    <source>
        <dbReference type="EMBL" id="EME30185.1"/>
    </source>
</evidence>
<evidence type="ECO:0000256" key="1">
    <source>
        <dbReference type="SAM" id="MobiDB-lite"/>
    </source>
</evidence>
<dbReference type="KEGG" id="gsl:Gasu_25580"/>
<proteinExistence type="predicted"/>
<evidence type="ECO:0000313" key="3">
    <source>
        <dbReference type="Proteomes" id="UP000030680"/>
    </source>
</evidence>
<dbReference type="AlphaFoldDB" id="M2X1E4"/>
<dbReference type="Gramene" id="EME30185">
    <property type="protein sequence ID" value="EME30185"/>
    <property type="gene ID" value="Gasu_25580"/>
</dbReference>
<name>M2X1E4_GALSU</name>
<feature type="region of interest" description="Disordered" evidence="1">
    <location>
        <begin position="135"/>
        <end position="170"/>
    </location>
</feature>